<comment type="subcellular location">
    <subcellularLocation>
        <location evidence="1">Endomembrane system</location>
        <topology evidence="1">Multi-pass membrane protein</topology>
    </subcellularLocation>
</comment>
<evidence type="ECO:0000259" key="6">
    <source>
        <dbReference type="Pfam" id="PF06803"/>
    </source>
</evidence>
<evidence type="ECO:0000313" key="7">
    <source>
        <dbReference type="EMBL" id="CAF0880860.1"/>
    </source>
</evidence>
<feature type="domain" description="DUF1232" evidence="6">
    <location>
        <begin position="43"/>
        <end position="79"/>
    </location>
</feature>
<evidence type="ECO:0000256" key="2">
    <source>
        <dbReference type="ARBA" id="ARBA00022692"/>
    </source>
</evidence>
<dbReference type="GO" id="GO:0012505">
    <property type="term" value="C:endomembrane system"/>
    <property type="evidence" value="ECO:0007669"/>
    <property type="project" value="UniProtKB-SubCell"/>
</dbReference>
<gene>
    <name evidence="7" type="ORF">JYZ213_LOCUS9481</name>
    <name evidence="8" type="ORF">OXD698_LOCUS928</name>
</gene>
<comment type="caution">
    <text evidence="7">The sequence shown here is derived from an EMBL/GenBank/DDBJ whole genome shotgun (WGS) entry which is preliminary data.</text>
</comment>
<proteinExistence type="predicted"/>
<dbReference type="EMBL" id="CAJOAZ010000025">
    <property type="protein sequence ID" value="CAF3494395.1"/>
    <property type="molecule type" value="Genomic_DNA"/>
</dbReference>
<organism evidence="7 9">
    <name type="scientific">Adineta steineri</name>
    <dbReference type="NCBI Taxonomy" id="433720"/>
    <lineage>
        <taxon>Eukaryota</taxon>
        <taxon>Metazoa</taxon>
        <taxon>Spiralia</taxon>
        <taxon>Gnathifera</taxon>
        <taxon>Rotifera</taxon>
        <taxon>Eurotatoria</taxon>
        <taxon>Bdelloidea</taxon>
        <taxon>Adinetida</taxon>
        <taxon>Adinetidae</taxon>
        <taxon>Adineta</taxon>
    </lineage>
</organism>
<reference evidence="7" key="1">
    <citation type="submission" date="2021-02" db="EMBL/GenBank/DDBJ databases">
        <authorList>
            <person name="Nowell W R."/>
        </authorList>
    </citation>
    <scope>NUCLEOTIDE SEQUENCE</scope>
</reference>
<evidence type="ECO:0000256" key="4">
    <source>
        <dbReference type="ARBA" id="ARBA00023136"/>
    </source>
</evidence>
<evidence type="ECO:0000256" key="3">
    <source>
        <dbReference type="ARBA" id="ARBA00022989"/>
    </source>
</evidence>
<dbReference type="AlphaFoldDB" id="A0A813Y961"/>
<feature type="transmembrane region" description="Helical" evidence="5">
    <location>
        <begin position="114"/>
        <end position="136"/>
    </location>
</feature>
<evidence type="ECO:0000313" key="9">
    <source>
        <dbReference type="Proteomes" id="UP000663845"/>
    </source>
</evidence>
<name>A0A813Y961_9BILA</name>
<keyword evidence="2 5" id="KW-0812">Transmembrane</keyword>
<feature type="transmembrane region" description="Helical" evidence="5">
    <location>
        <begin position="74"/>
        <end position="93"/>
    </location>
</feature>
<dbReference type="Proteomes" id="UP000663844">
    <property type="component" value="Unassembled WGS sequence"/>
</dbReference>
<evidence type="ECO:0000313" key="8">
    <source>
        <dbReference type="EMBL" id="CAF3494395.1"/>
    </source>
</evidence>
<dbReference type="Pfam" id="PF06803">
    <property type="entry name" value="DUF1232"/>
    <property type="match status" value="1"/>
</dbReference>
<protein>
    <recommendedName>
        <fullName evidence="6">DUF1232 domain-containing protein</fullName>
    </recommendedName>
</protein>
<evidence type="ECO:0000256" key="1">
    <source>
        <dbReference type="ARBA" id="ARBA00004127"/>
    </source>
</evidence>
<accession>A0A813Y961</accession>
<evidence type="ECO:0000256" key="5">
    <source>
        <dbReference type="SAM" id="Phobius"/>
    </source>
</evidence>
<keyword evidence="3 5" id="KW-1133">Transmembrane helix</keyword>
<sequence>MVNSLQGRYKMLIESLKAKVRRIKLESYTLVYCYQHEQCPWYAKLSIVITLGYLLSPIDLIPDFIPILGYLDDLILVPLLIILSIKLIPNHILEESREKAKQQLNTTTKPKKTAWWFALLIVLFYVTIIYSIFNWFKYTWFS</sequence>
<keyword evidence="4 5" id="KW-0472">Membrane</keyword>
<dbReference type="InterPro" id="IPR010652">
    <property type="entry name" value="DUF1232"/>
</dbReference>
<dbReference type="Proteomes" id="UP000663845">
    <property type="component" value="Unassembled WGS sequence"/>
</dbReference>
<feature type="transmembrane region" description="Helical" evidence="5">
    <location>
        <begin position="45"/>
        <end position="68"/>
    </location>
</feature>
<dbReference type="EMBL" id="CAJNOG010000067">
    <property type="protein sequence ID" value="CAF0880860.1"/>
    <property type="molecule type" value="Genomic_DNA"/>
</dbReference>